<dbReference type="SUPFAM" id="SSF50249">
    <property type="entry name" value="Nucleic acid-binding proteins"/>
    <property type="match status" value="1"/>
</dbReference>
<feature type="domain" description="CSD" evidence="2">
    <location>
        <begin position="704"/>
        <end position="775"/>
    </location>
</feature>
<feature type="region of interest" description="Disordered" evidence="1">
    <location>
        <begin position="73"/>
        <end position="95"/>
    </location>
</feature>
<dbReference type="PRINTS" id="PR00050">
    <property type="entry name" value="COLDSHOCK"/>
</dbReference>
<dbReference type="Gene3D" id="2.40.50.140">
    <property type="entry name" value="Nucleic acid-binding proteins"/>
    <property type="match status" value="1"/>
</dbReference>
<comment type="caution">
    <text evidence="3">The sequence shown here is derived from an EMBL/GenBank/DDBJ whole genome shotgun (WGS) entry which is preliminary data.</text>
</comment>
<evidence type="ECO:0000259" key="2">
    <source>
        <dbReference type="PROSITE" id="PS51857"/>
    </source>
</evidence>
<name>A0ABP9ZEV0_9FUNG</name>
<dbReference type="InterPro" id="IPR012340">
    <property type="entry name" value="NA-bd_OB-fold"/>
</dbReference>
<sequence length="789" mass="90470">MGHSKETFSSDRVMLDYFTDTSPNDSNFFDNSSPQIIINNSDEIHHPLSEKPIVTSPPFTSKDLSLLSILKNTPGTGSTDQHITHETSNGERRPSAITFSNTDSQSVFFDAVSYQRDNLSISPTIPRKNSNKSTYSMHQTSETKFHRPSILSSASSTYTNKTANIYIDHVDFKKGYYLHESLVLCAVVSKNQIKVEQQVIYSRDKRLLKWKEYKAIIAPTGHLELYKICNCKNSHKRPKYSIRLNPTDNNILFEKATLATKPEIKNEPPYFLSLSSDIDLSWSLKSTNSIFYFQSRSAHVSEQWYRSLYACLPSISKKPLPKMVELVIPELSATINFPVPKFTHEDENVELSKVLDSALMRLYRNGIRPIDWNKNTVGLCWRSYVDDTIDWAIKPKSTRTGYLIGPRLIEKTHELQLRFYTDDTPPIPETPTQMEGYILDASNSRTLHKSNRLLYAVTMDHYLLLYENKLHTKKTFIESVFCFNPFKKANQTFPSLPPLESSTPRSAVGVIDLLKIKDIAEESYEAYDEEEESEHVLHLDDTYLFQVLNRPTNIWTERLRAIQEYYKRGQVPDQILSSVLYVKNAKSTNGEICAFKTSKDNSFEPPEFSLSLKDNVYIHSGKECCRYISGLPTSPSARLLENGEIIESDGDNKASQCCIIIHDKDKQYVLLARSQAEKNVWQSSYQFNQTSYFKWYEPPFPYHRRSGLVKFFNAQKGYGFITPFSNGLKSEEVFVHRTSILSPNNLFEAVLNKGEEVEYELHDGPRGIFALYVTGPKGRPVQLSAYRNN</sequence>
<dbReference type="InterPro" id="IPR050181">
    <property type="entry name" value="Cold_shock_domain"/>
</dbReference>
<dbReference type="InterPro" id="IPR002059">
    <property type="entry name" value="CSP_DNA-bd"/>
</dbReference>
<dbReference type="PANTHER" id="PTHR11544">
    <property type="entry name" value="COLD SHOCK DOMAIN CONTAINING PROTEINS"/>
    <property type="match status" value="1"/>
</dbReference>
<evidence type="ECO:0000313" key="3">
    <source>
        <dbReference type="EMBL" id="GAA5817639.1"/>
    </source>
</evidence>
<dbReference type="Pfam" id="PF00313">
    <property type="entry name" value="CSD"/>
    <property type="match status" value="1"/>
</dbReference>
<evidence type="ECO:0000313" key="4">
    <source>
        <dbReference type="Proteomes" id="UP001473302"/>
    </source>
</evidence>
<dbReference type="PROSITE" id="PS51857">
    <property type="entry name" value="CSD_2"/>
    <property type="match status" value="1"/>
</dbReference>
<dbReference type="Proteomes" id="UP001473302">
    <property type="component" value="Unassembled WGS sequence"/>
</dbReference>
<organism evidence="3 4">
    <name type="scientific">Mucor flavus</name>
    <dbReference type="NCBI Taxonomy" id="439312"/>
    <lineage>
        <taxon>Eukaryota</taxon>
        <taxon>Fungi</taxon>
        <taxon>Fungi incertae sedis</taxon>
        <taxon>Mucoromycota</taxon>
        <taxon>Mucoromycotina</taxon>
        <taxon>Mucoromycetes</taxon>
        <taxon>Mucorales</taxon>
        <taxon>Mucorineae</taxon>
        <taxon>Mucoraceae</taxon>
        <taxon>Mucor</taxon>
    </lineage>
</organism>
<dbReference type="EMBL" id="BAABUK010000046">
    <property type="protein sequence ID" value="GAA5817639.1"/>
    <property type="molecule type" value="Genomic_DNA"/>
</dbReference>
<dbReference type="InterPro" id="IPR011129">
    <property type="entry name" value="CSD"/>
</dbReference>
<feature type="compositionally biased region" description="Basic and acidic residues" evidence="1">
    <location>
        <begin position="82"/>
        <end position="94"/>
    </location>
</feature>
<accession>A0ABP9ZEV0</accession>
<keyword evidence="4" id="KW-1185">Reference proteome</keyword>
<proteinExistence type="predicted"/>
<gene>
    <name evidence="3" type="ORF">MFLAVUS_011190</name>
</gene>
<evidence type="ECO:0000256" key="1">
    <source>
        <dbReference type="SAM" id="MobiDB-lite"/>
    </source>
</evidence>
<reference evidence="3 4" key="1">
    <citation type="submission" date="2024-04" db="EMBL/GenBank/DDBJ databases">
        <title>genome sequences of Mucor flavus KT1a and Helicostylum pulchrum KT1b strains isolated from the surface of a dry-aged beef.</title>
        <authorList>
            <person name="Toyotome T."/>
            <person name="Hosono M."/>
            <person name="Torimaru M."/>
            <person name="Fukuda K."/>
            <person name="Mikami N."/>
        </authorList>
    </citation>
    <scope>NUCLEOTIDE SEQUENCE [LARGE SCALE GENOMIC DNA]</scope>
    <source>
        <strain evidence="3 4">KT1a</strain>
    </source>
</reference>
<protein>
    <recommendedName>
        <fullName evidence="2">CSD domain-containing protein</fullName>
    </recommendedName>
</protein>
<dbReference type="SMART" id="SM00357">
    <property type="entry name" value="CSP"/>
    <property type="match status" value="1"/>
</dbReference>